<dbReference type="Pfam" id="PF24883">
    <property type="entry name" value="NPHP3_N"/>
    <property type="match status" value="1"/>
</dbReference>
<dbReference type="Gene3D" id="3.40.50.300">
    <property type="entry name" value="P-loop containing nucleotide triphosphate hydrolases"/>
    <property type="match status" value="1"/>
</dbReference>
<reference evidence="4" key="1">
    <citation type="submission" date="2020-06" db="EMBL/GenBank/DDBJ databases">
        <title>Draft genome sequences of strains closely related to Aspergillus parafelis and Aspergillus hiratsukae.</title>
        <authorList>
            <person name="Dos Santos R.A.C."/>
            <person name="Rivero-Menendez O."/>
            <person name="Steenwyk J.L."/>
            <person name="Mead M.E."/>
            <person name="Goldman G.H."/>
            <person name="Alastruey-Izquierdo A."/>
            <person name="Rokas A."/>
        </authorList>
    </citation>
    <scope>NUCLEOTIDE SEQUENCE</scope>
    <source>
        <strain evidence="4">CNM-CM5623</strain>
    </source>
</reference>
<gene>
    <name evidence="4" type="ORF">CNMCM5623_000613</name>
</gene>
<dbReference type="Gene3D" id="1.25.40.20">
    <property type="entry name" value="Ankyrin repeat-containing domain"/>
    <property type="match status" value="1"/>
</dbReference>
<protein>
    <recommendedName>
        <fullName evidence="3">NACHT domain-containing protein</fullName>
    </recommendedName>
</protein>
<dbReference type="Pfam" id="PF12796">
    <property type="entry name" value="Ank_2"/>
    <property type="match status" value="1"/>
</dbReference>
<dbReference type="InterPro" id="IPR027417">
    <property type="entry name" value="P-loop_NTPase"/>
</dbReference>
<dbReference type="InterPro" id="IPR036770">
    <property type="entry name" value="Ankyrin_rpt-contain_sf"/>
</dbReference>
<dbReference type="GO" id="GO:0009116">
    <property type="term" value="P:nucleoside metabolic process"/>
    <property type="evidence" value="ECO:0007669"/>
    <property type="project" value="InterPro"/>
</dbReference>
<dbReference type="PANTHER" id="PTHR46082">
    <property type="entry name" value="ATP/GTP-BINDING PROTEIN-RELATED"/>
    <property type="match status" value="1"/>
</dbReference>
<dbReference type="InterPro" id="IPR007111">
    <property type="entry name" value="NACHT_NTPase"/>
</dbReference>
<dbReference type="OrthoDB" id="1577640at2759"/>
<name>A0A8H6Q501_9EURO</name>
<dbReference type="SUPFAM" id="SSF53167">
    <property type="entry name" value="Purine and uridine phosphorylases"/>
    <property type="match status" value="1"/>
</dbReference>
<evidence type="ECO:0000313" key="5">
    <source>
        <dbReference type="Proteomes" id="UP000654922"/>
    </source>
</evidence>
<dbReference type="Gene3D" id="3.40.50.1580">
    <property type="entry name" value="Nucleoside phosphorylase domain"/>
    <property type="match status" value="1"/>
</dbReference>
<accession>A0A8H6Q501</accession>
<keyword evidence="2" id="KW-0040">ANK repeat</keyword>
<dbReference type="InterPro" id="IPR056884">
    <property type="entry name" value="NPHP3-like_N"/>
</dbReference>
<dbReference type="PROSITE" id="PS50837">
    <property type="entry name" value="NACHT"/>
    <property type="match status" value="1"/>
</dbReference>
<evidence type="ECO:0000313" key="4">
    <source>
        <dbReference type="EMBL" id="KAF7167251.1"/>
    </source>
</evidence>
<comment type="caution">
    <text evidence="4">The sequence shown here is derived from an EMBL/GenBank/DDBJ whole genome shotgun (WGS) entry which is preliminary data.</text>
</comment>
<dbReference type="InterPro" id="IPR053137">
    <property type="entry name" value="NLR-like"/>
</dbReference>
<dbReference type="InterPro" id="IPR035994">
    <property type="entry name" value="Nucleoside_phosphorylase_sf"/>
</dbReference>
<sequence>MHGSRSHYDYTVAWISALPLEMAAARQMFDQFHDRLPQPLTDTNTYTLGSICGHNVVLACLPSGVYGTTSAATVVAQMRSTFPKIQYGLLVGIGGGAPSEKVDIRLGDVVVSKPTRTYGGVVQYDYGKTVAGGRFEQSGMLNRPPEILLTAMSKLQAELHYRENPLSNLLLERSQANGGIGFGFTHPGQSHDLLFESMYAHVGSDDTCQNCDALHLVPRKARASDEPKIHYGLIASANQVMKDGPTRDMLTRNLDILCFEMEAAGLMNHLPSIVVRGICDYSDSHKHKDWQPYAALTAAAYGHLLLSVVPVPYSVKNDQFLTMEEKECLEKLFLTDPGDDLNALKRRKGGRAAGTCEWILESPEIRRWLGKENSAAGLESNILWLYGNPGTGKSTIAITLAEKLPEDPLFAREDAILAHFFCDSSSENHRTATAVLRGLLYQIIQKRPLSLGSLVSKYRGHKDKLFSSFDALWSVLVEIGNSSGSNLYCIIDALDECDDEVLESLLPQLKQSFQPSASPNNHCGIHILITSRPYEEIRVHLAEIPNQDLASYPQVRNDLAIFIEQKVDELRVKKHYSANIHRNVAAILNDKSEGTFLWAGLACGELVRVRSRDAVATLEKLPSGLSSMYKKMLDMAVEDRREDKSTIIQLLTVIVIARRPLTLLELAEACNLYEADDPEDRVAFVREDVFDCRLLVVIQDDRVMLLHKSVKDFLTHSQNVHVISEQLAHAEFVGRCIHVLTQELDAERSVMSSILETATGDRLFLFYCVQHWPEHAHLAGSEFKISERHAAFFELDSAARERWLDLLRQSNLSVSYVPFKFSIFHVAARWGIPALVSHALSRQSRLCEPGNAEAENFHLLRDHLINSRCSNGTTPLEESAIQGHLNVFGVLLDLTSDLTPLPDEVIAAAIRNPRRGAGLVKLLIDSKRLQALPKKCTRIACTETWDLLLDYFGLDFPVSEEMLHYICYSENGVDMLSALSRKLQRRLPITKEFLTVVASHCDARFAEFLLNYVGKTIPISADFIAYALLNMKHGPGITDLVLVHWQRGSLDLECPEQDPIQLIMQQLQSRTVIPGNVANVLRVIQNRGFKPSHSMALVSLVAKTGDDNLYKEFLQNRETVALINESTLVYIVERMTAEMFDFFLDTLGGELPISDCVVEAAAANLEHGWQMIQRLFKISGGNLPVSALTFSRVARMAQPERHGSQTLSFLLQHFKDRIPASPSIIRFAAASGRVGYPFIEAILDRLENNGLTAEADLIPTVISDGSVELLLFILDRTGSSLPITEETLALATHNHWDGIRMVRLLAQRVCGRLPWHEKAFRGYDKDNIRPIFTEWSNEGSLTHEMIHAAAIYLAQKSITPGDSVHQTLISYWKRADFAEDIARILVQSNNTKILTSLLTLYNDVSLIDKETMQLAAKTDSPEPLIDLMIKSRREDLILTEEVVEIAAWYPWMGGGAITFLLEQYGEMTPVSEQALVFLLDFSDKNRTVARFLEGRPDAIWRSPTMLKAAVAGGKRQIVGRALESYPFEITDEILEAAKGKDILCMLLAKSRRHITQRMIQFSCKRRVEILSFLLDETRDRIPISTETLFAALKGSLNAVETLLRYPIDVDQITEEILVLVGRCLEPERIFPLLFERFEDQINITEKVVAATIESSRNSLFIATLLSRLDGATPLTEAVLVAAAKSKLPTPELIELFTRLLGMLGDDRVITEATFVAAAGNKSNGAWIMQLLLSRRGDFEITSLVSKAAVFKEDDAFGDIPPDVMEALLDLKGNAVPITEDVLLAATRNLTYRYIIFRLLVRERFASVRASLTQRLLLTIAASGDMMILSLLERRFEMPITDELRSICRLYIGARDGNRRLIQSLLRQGVPPDTRSARGDTPLWMAAAGQHDLIVKDLLATKAVDVDAISMAGDSPLIEAVQRYNVTILRLLLAAGANPNLAGKNGKTAYALAKEGSYLRMMAIMREYGAK</sequence>
<feature type="repeat" description="ANK" evidence="2">
    <location>
        <begin position="1911"/>
        <end position="1943"/>
    </location>
</feature>
<dbReference type="SMART" id="SM00248">
    <property type="entry name" value="ANK"/>
    <property type="match status" value="5"/>
</dbReference>
<feature type="domain" description="NACHT" evidence="3">
    <location>
        <begin position="381"/>
        <end position="533"/>
    </location>
</feature>
<keyword evidence="1" id="KW-0677">Repeat</keyword>
<dbReference type="Proteomes" id="UP000654922">
    <property type="component" value="Unassembled WGS sequence"/>
</dbReference>
<organism evidence="4 5">
    <name type="scientific">Aspergillus felis</name>
    <dbReference type="NCBI Taxonomy" id="1287682"/>
    <lineage>
        <taxon>Eukaryota</taxon>
        <taxon>Fungi</taxon>
        <taxon>Dikarya</taxon>
        <taxon>Ascomycota</taxon>
        <taxon>Pezizomycotina</taxon>
        <taxon>Eurotiomycetes</taxon>
        <taxon>Eurotiomycetidae</taxon>
        <taxon>Eurotiales</taxon>
        <taxon>Aspergillaceae</taxon>
        <taxon>Aspergillus</taxon>
        <taxon>Aspergillus subgen. Fumigati</taxon>
    </lineage>
</organism>
<proteinExistence type="predicted"/>
<dbReference type="Pfam" id="PF23397">
    <property type="entry name" value="DUF7104"/>
    <property type="match status" value="4"/>
</dbReference>
<dbReference type="PROSITE" id="PS50297">
    <property type="entry name" value="ANK_REP_REGION"/>
    <property type="match status" value="1"/>
</dbReference>
<dbReference type="PROSITE" id="PS50088">
    <property type="entry name" value="ANK_REPEAT"/>
    <property type="match status" value="1"/>
</dbReference>
<dbReference type="InterPro" id="IPR055530">
    <property type="entry name" value="DUF7104"/>
</dbReference>
<dbReference type="EMBL" id="JACBAE010001289">
    <property type="protein sequence ID" value="KAF7167251.1"/>
    <property type="molecule type" value="Genomic_DNA"/>
</dbReference>
<dbReference type="PANTHER" id="PTHR46082:SF11">
    <property type="entry name" value="AAA+ ATPASE DOMAIN-CONTAINING PROTEIN-RELATED"/>
    <property type="match status" value="1"/>
</dbReference>
<evidence type="ECO:0000256" key="2">
    <source>
        <dbReference type="PROSITE-ProRule" id="PRU00023"/>
    </source>
</evidence>
<dbReference type="SUPFAM" id="SSF48403">
    <property type="entry name" value="Ankyrin repeat"/>
    <property type="match status" value="1"/>
</dbReference>
<evidence type="ECO:0000256" key="1">
    <source>
        <dbReference type="ARBA" id="ARBA00022737"/>
    </source>
</evidence>
<dbReference type="InterPro" id="IPR002110">
    <property type="entry name" value="Ankyrin_rpt"/>
</dbReference>
<evidence type="ECO:0000259" key="3">
    <source>
        <dbReference type="PROSITE" id="PS50837"/>
    </source>
</evidence>
<dbReference type="SUPFAM" id="SSF52540">
    <property type="entry name" value="P-loop containing nucleoside triphosphate hydrolases"/>
    <property type="match status" value="1"/>
</dbReference>
<dbReference type="GO" id="GO:0003824">
    <property type="term" value="F:catalytic activity"/>
    <property type="evidence" value="ECO:0007669"/>
    <property type="project" value="InterPro"/>
</dbReference>